<keyword evidence="2" id="KW-1185">Reference proteome</keyword>
<dbReference type="AlphaFoldDB" id="A0A4U8YII8"/>
<dbReference type="Proteomes" id="UP000507962">
    <property type="component" value="Unassembled WGS sequence"/>
</dbReference>
<gene>
    <name evidence="1" type="ORF">MSL71_3800</name>
</gene>
<evidence type="ECO:0000313" key="1">
    <source>
        <dbReference type="EMBL" id="VFQ42759.1"/>
    </source>
</evidence>
<proteinExistence type="predicted"/>
<dbReference type="EMBL" id="CAADHO010000001">
    <property type="protein sequence ID" value="VFQ42759.1"/>
    <property type="molecule type" value="Genomic_DNA"/>
</dbReference>
<name>A0A4U8YII8_9BACT</name>
<organism evidence="1 2">
    <name type="scientific">Desulfoluna butyratoxydans</name>
    <dbReference type="NCBI Taxonomy" id="231438"/>
    <lineage>
        <taxon>Bacteria</taxon>
        <taxon>Pseudomonadati</taxon>
        <taxon>Thermodesulfobacteriota</taxon>
        <taxon>Desulfobacteria</taxon>
        <taxon>Desulfobacterales</taxon>
        <taxon>Desulfolunaceae</taxon>
        <taxon>Desulfoluna</taxon>
    </lineage>
</organism>
<sequence>MCESRYHILTTCIYCEYIEFLSPCVYNGSFICDCFLV</sequence>
<protein>
    <submittedName>
        <fullName evidence="1">Uncharacterized protein</fullName>
    </submittedName>
</protein>
<reference evidence="1 2" key="1">
    <citation type="submission" date="2019-03" db="EMBL/GenBank/DDBJ databases">
        <authorList>
            <person name="Nijsse B."/>
        </authorList>
    </citation>
    <scope>NUCLEOTIDE SEQUENCE [LARGE SCALE GENOMIC DNA]</scope>
    <source>
        <strain evidence="1">Desulfoluna butyratoxydans MSL71</strain>
    </source>
</reference>
<accession>A0A4U8YII8</accession>
<evidence type="ECO:0000313" key="2">
    <source>
        <dbReference type="Proteomes" id="UP000507962"/>
    </source>
</evidence>